<proteinExistence type="predicted"/>
<dbReference type="OrthoDB" id="10659296at2759"/>
<evidence type="ECO:0000313" key="3">
    <source>
        <dbReference type="Proteomes" id="UP000078576"/>
    </source>
</evidence>
<keyword evidence="3" id="KW-1185">Reference proteome</keyword>
<protein>
    <submittedName>
        <fullName evidence="2">Uncharacterized protein</fullName>
    </submittedName>
</protein>
<dbReference type="EMBL" id="KN714693">
    <property type="protein sequence ID" value="KUI56871.1"/>
    <property type="molecule type" value="Genomic_DNA"/>
</dbReference>
<name>A0A194UZ48_CYTMA</name>
<feature type="compositionally biased region" description="Low complexity" evidence="1">
    <location>
        <begin position="1"/>
        <end position="11"/>
    </location>
</feature>
<feature type="region of interest" description="Disordered" evidence="1">
    <location>
        <begin position="1"/>
        <end position="31"/>
    </location>
</feature>
<evidence type="ECO:0000256" key="1">
    <source>
        <dbReference type="SAM" id="MobiDB-lite"/>
    </source>
</evidence>
<accession>A0A194UZ48</accession>
<evidence type="ECO:0000313" key="2">
    <source>
        <dbReference type="EMBL" id="KUI56871.1"/>
    </source>
</evidence>
<dbReference type="STRING" id="694573.A0A194UZ48"/>
<gene>
    <name evidence="2" type="ORF">VP1G_04194</name>
</gene>
<dbReference type="Proteomes" id="UP000078576">
    <property type="component" value="Unassembled WGS sequence"/>
</dbReference>
<sequence length="151" mass="16333">MTSLSHLSSGAPPSPPPSYGDLHGGNPANKQKKGLAHKIFSLFRTHSHAGPRIRIMEAKNIEILVHEARPRIIEVAVEHCDEKRRRVAVEVQVSASVTARSRHVSYRVCSVSKIEEVRSPVGRPGYGEGYEEGGGGGTQEGGGAFYDECDC</sequence>
<dbReference type="AlphaFoldDB" id="A0A194UZ48"/>
<reference evidence="3" key="1">
    <citation type="submission" date="2014-12" db="EMBL/GenBank/DDBJ databases">
        <title>Genome Sequence of Valsa Canker Pathogens Uncovers a Specific Adaption of Colonization on Woody Bark.</title>
        <authorList>
            <person name="Yin Z."/>
            <person name="Liu H."/>
            <person name="Gao X."/>
            <person name="Li Z."/>
            <person name="Song N."/>
            <person name="Ke X."/>
            <person name="Dai Q."/>
            <person name="Wu Y."/>
            <person name="Sun Y."/>
            <person name="Xu J.-R."/>
            <person name="Kang Z.K."/>
            <person name="Wang L."/>
            <person name="Huang L."/>
        </authorList>
    </citation>
    <scope>NUCLEOTIDE SEQUENCE [LARGE SCALE GENOMIC DNA]</scope>
    <source>
        <strain evidence="3">SXYL134</strain>
    </source>
</reference>
<organism evidence="2 3">
    <name type="scientific">Cytospora mali</name>
    <name type="common">Apple Valsa canker fungus</name>
    <name type="synonym">Valsa mali</name>
    <dbReference type="NCBI Taxonomy" id="578113"/>
    <lineage>
        <taxon>Eukaryota</taxon>
        <taxon>Fungi</taxon>
        <taxon>Dikarya</taxon>
        <taxon>Ascomycota</taxon>
        <taxon>Pezizomycotina</taxon>
        <taxon>Sordariomycetes</taxon>
        <taxon>Sordariomycetidae</taxon>
        <taxon>Diaporthales</taxon>
        <taxon>Cytosporaceae</taxon>
        <taxon>Cytospora</taxon>
    </lineage>
</organism>